<dbReference type="GO" id="GO:0043022">
    <property type="term" value="F:ribosome binding"/>
    <property type="evidence" value="ECO:0007669"/>
    <property type="project" value="InterPro"/>
</dbReference>
<evidence type="ECO:0000256" key="2">
    <source>
        <dbReference type="ARBA" id="ARBA00022692"/>
    </source>
</evidence>
<dbReference type="PROSITE" id="PS51758">
    <property type="entry name" value="LETM1_RBD"/>
    <property type="match status" value="1"/>
</dbReference>
<evidence type="ECO:0000256" key="5">
    <source>
        <dbReference type="ARBA" id="ARBA00023128"/>
    </source>
</evidence>
<evidence type="ECO:0000256" key="4">
    <source>
        <dbReference type="ARBA" id="ARBA00022989"/>
    </source>
</evidence>
<reference evidence="12" key="1">
    <citation type="submission" date="2025-08" db="UniProtKB">
        <authorList>
            <consortium name="RefSeq"/>
        </authorList>
    </citation>
    <scope>IDENTIFICATION</scope>
    <source>
        <tissue evidence="12">Sperm</tissue>
    </source>
</reference>
<keyword evidence="2 9" id="KW-0812">Transmembrane</keyword>
<evidence type="ECO:0000256" key="8">
    <source>
        <dbReference type="SAM" id="MobiDB-lite"/>
    </source>
</evidence>
<feature type="compositionally biased region" description="Pro residues" evidence="8">
    <location>
        <begin position="474"/>
        <end position="483"/>
    </location>
</feature>
<dbReference type="AlphaFoldDB" id="A0AAJ7WS54"/>
<gene>
    <name evidence="12" type="primary">LOC116941178</name>
</gene>
<organism evidence="11 12">
    <name type="scientific">Petromyzon marinus</name>
    <name type="common">Sea lamprey</name>
    <dbReference type="NCBI Taxonomy" id="7757"/>
    <lineage>
        <taxon>Eukaryota</taxon>
        <taxon>Metazoa</taxon>
        <taxon>Chordata</taxon>
        <taxon>Craniata</taxon>
        <taxon>Vertebrata</taxon>
        <taxon>Cyclostomata</taxon>
        <taxon>Hyperoartia</taxon>
        <taxon>Petromyzontiformes</taxon>
        <taxon>Petromyzontidae</taxon>
        <taxon>Petromyzon</taxon>
    </lineage>
</organism>
<dbReference type="Pfam" id="PF07766">
    <property type="entry name" value="LETM1_RBD"/>
    <property type="match status" value="1"/>
</dbReference>
<evidence type="ECO:0000259" key="10">
    <source>
        <dbReference type="PROSITE" id="PS51758"/>
    </source>
</evidence>
<dbReference type="RefSeq" id="XP_032807817.1">
    <property type="nucleotide sequence ID" value="XM_032951926.1"/>
</dbReference>
<evidence type="ECO:0000256" key="9">
    <source>
        <dbReference type="SAM" id="Phobius"/>
    </source>
</evidence>
<feature type="transmembrane region" description="Helical" evidence="9">
    <location>
        <begin position="207"/>
        <end position="230"/>
    </location>
</feature>
<evidence type="ECO:0000313" key="11">
    <source>
        <dbReference type="Proteomes" id="UP001318040"/>
    </source>
</evidence>
<keyword evidence="3" id="KW-0999">Mitochondrion inner membrane</keyword>
<comment type="subcellular location">
    <subcellularLocation>
        <location evidence="1">Mitochondrion inner membrane</location>
        <topology evidence="1">Single-pass membrane protein</topology>
    </subcellularLocation>
</comment>
<feature type="region of interest" description="Disordered" evidence="8">
    <location>
        <begin position="117"/>
        <end position="141"/>
    </location>
</feature>
<evidence type="ECO:0000256" key="6">
    <source>
        <dbReference type="ARBA" id="ARBA00023136"/>
    </source>
</evidence>
<evidence type="ECO:0000256" key="1">
    <source>
        <dbReference type="ARBA" id="ARBA00004434"/>
    </source>
</evidence>
<keyword evidence="6 9" id="KW-0472">Membrane</keyword>
<dbReference type="InterPro" id="IPR033122">
    <property type="entry name" value="LETM1-like_RBD"/>
</dbReference>
<dbReference type="PANTHER" id="PTHR14009:SF1">
    <property type="entry name" value="MITOCHONDRIAL PROTON_CALCIUM EXCHANGER PROTEIN"/>
    <property type="match status" value="1"/>
</dbReference>
<keyword evidence="11" id="KW-1185">Reference proteome</keyword>
<dbReference type="InterPro" id="IPR044202">
    <property type="entry name" value="LETM1/MDM38-like"/>
</dbReference>
<evidence type="ECO:0000256" key="3">
    <source>
        <dbReference type="ARBA" id="ARBA00022792"/>
    </source>
</evidence>
<name>A0AAJ7WS54_PETMA</name>
<feature type="region of interest" description="Disordered" evidence="8">
    <location>
        <begin position="444"/>
        <end position="503"/>
    </location>
</feature>
<sequence>MSVVLLSGARPLRRKFLVRGGDRGLLPWDGCAGCTSLRTSSRSSSRVSSAALRKASPLPAMAVFCVSNVQWSGPGGGGPAICGLASTWGSPGTMLTLALPCRAGVCQTVVRGVHTTAPRLLPEPPGTKASPGEQKAVAPPRQPGPAALMKLRHLGARVVAELRHYYHGFRLLGIDTRVAARIVWQILHGSQLNRRERRQLLRTCADLFRLLPFLVFIIVPFMEFLLPVFLKLFPNMLPSTFETLSKKEERLQQQLRVKLEMARFLQDTVGEIALRNKATSSTQEFSSFFQRVRSSGARPSNAELVHFSQLFEDELTLDSLTRPQLAALCRLLELRPIGTNNFLRFELRMKLRAVKADDRMIAQEGVETMTVAELQAACRTRGMRALGVTEQRLREQLKQWLELHLNDQIPSSLLLLSRAMYLPDTPSELPWGIAAAPTPIPGIAGGQGAMLSASQPGKAPPDRQAGPEGSPSPCATPPDPADPADPVTLHTAKSTHKVEQNGS</sequence>
<dbReference type="GO" id="GO:0005743">
    <property type="term" value="C:mitochondrial inner membrane"/>
    <property type="evidence" value="ECO:0007669"/>
    <property type="project" value="UniProtKB-SubCell"/>
</dbReference>
<keyword evidence="4 9" id="KW-1133">Transmembrane helix</keyword>
<dbReference type="PANTHER" id="PTHR14009">
    <property type="entry name" value="LEUCINE ZIPPER-EF-HAND CONTAINING TRANSMEMBRANE PROTEIN"/>
    <property type="match status" value="1"/>
</dbReference>
<keyword evidence="5 7" id="KW-0496">Mitochondrion</keyword>
<dbReference type="GO" id="GO:0030003">
    <property type="term" value="P:intracellular monoatomic cation homeostasis"/>
    <property type="evidence" value="ECO:0007669"/>
    <property type="project" value="TreeGrafter"/>
</dbReference>
<protein>
    <submittedName>
        <fullName evidence="12">Mitochondrial proton/calcium exchanger protein-like isoform X2</fullName>
    </submittedName>
</protein>
<evidence type="ECO:0000256" key="7">
    <source>
        <dbReference type="PROSITE-ProRule" id="PRU01094"/>
    </source>
</evidence>
<dbReference type="CTD" id="3954"/>
<dbReference type="Proteomes" id="UP001318040">
    <property type="component" value="Chromosome 11"/>
</dbReference>
<accession>A0AAJ7WS54</accession>
<evidence type="ECO:0000313" key="12">
    <source>
        <dbReference type="RefSeq" id="XP_032807817.1"/>
    </source>
</evidence>
<proteinExistence type="predicted"/>
<feature type="domain" description="Letm1 RBD" evidence="10">
    <location>
        <begin position="253"/>
        <end position="463"/>
    </location>
</feature>